<dbReference type="PANTHER" id="PTHR42774">
    <property type="entry name" value="PHOSPHOTRANSFERASE SYSTEM TRANSPORT PROTEIN"/>
    <property type="match status" value="1"/>
</dbReference>
<sequence>MKFKGLFVGLTTIDIQYFVDVFPEANQKVKAGAPEMLVGGPATNAAVTFSALNNGAFLIGSVGENSFSDLVRDDFEIHNVHFTDLSVEKANQPVIATVVTSGNGDRNIFTHHPLPLKPIHLPEQILDEIKPEIVMLDGFYPEFSLALAREARNRKIPVVLDCGSWKPHLPELLPFVDIAICSSDFYPPFCSSPTEVFDFLNELGIQAGAISRGGESILFRKGKNESEIQVENILPLDTLGAGDVLHGAFCYYYLLQREFASALAKASRIASFSCNFKGTRQWLTYLGDYLSKNT</sequence>
<reference evidence="2 3" key="1">
    <citation type="submission" date="2018-08" db="EMBL/GenBank/DDBJ databases">
        <title>Pallidiluteibacterium maritimus gen. nov., sp. nov., isolated from coastal sediment.</title>
        <authorList>
            <person name="Zhou L.Y."/>
        </authorList>
    </citation>
    <scope>NUCLEOTIDE SEQUENCE [LARGE SCALE GENOMIC DNA]</scope>
    <source>
        <strain evidence="2 3">XSD2</strain>
    </source>
</reference>
<dbReference type="InterPro" id="IPR011611">
    <property type="entry name" value="PfkB_dom"/>
</dbReference>
<dbReference type="GO" id="GO:0016301">
    <property type="term" value="F:kinase activity"/>
    <property type="evidence" value="ECO:0007669"/>
    <property type="project" value="UniProtKB-KW"/>
</dbReference>
<protein>
    <submittedName>
        <fullName evidence="2">Sugar kinase</fullName>
    </submittedName>
</protein>
<dbReference type="EMBL" id="QWGR01000007">
    <property type="protein sequence ID" value="RIJ47735.1"/>
    <property type="molecule type" value="Genomic_DNA"/>
</dbReference>
<dbReference type="Pfam" id="PF00294">
    <property type="entry name" value="PfkB"/>
    <property type="match status" value="1"/>
</dbReference>
<accession>A0A399SZD2</accession>
<dbReference type="Gene3D" id="3.40.1190.20">
    <property type="match status" value="1"/>
</dbReference>
<proteinExistence type="predicted"/>
<dbReference type="Proteomes" id="UP000265926">
    <property type="component" value="Unassembled WGS sequence"/>
</dbReference>
<dbReference type="InterPro" id="IPR029056">
    <property type="entry name" value="Ribokinase-like"/>
</dbReference>
<keyword evidence="3" id="KW-1185">Reference proteome</keyword>
<dbReference type="AlphaFoldDB" id="A0A399SZD2"/>
<keyword evidence="2" id="KW-0418">Kinase</keyword>
<dbReference type="InterPro" id="IPR052562">
    <property type="entry name" value="Ketohexokinase-related"/>
</dbReference>
<feature type="domain" description="Carbohydrate kinase PfkB" evidence="1">
    <location>
        <begin position="7"/>
        <end position="280"/>
    </location>
</feature>
<dbReference type="OrthoDB" id="9813569at2"/>
<keyword evidence="2" id="KW-0808">Transferase</keyword>
<organism evidence="2 3">
    <name type="scientific">Maribellus luteus</name>
    <dbReference type="NCBI Taxonomy" id="2305463"/>
    <lineage>
        <taxon>Bacteria</taxon>
        <taxon>Pseudomonadati</taxon>
        <taxon>Bacteroidota</taxon>
        <taxon>Bacteroidia</taxon>
        <taxon>Marinilabiliales</taxon>
        <taxon>Prolixibacteraceae</taxon>
        <taxon>Maribellus</taxon>
    </lineage>
</organism>
<evidence type="ECO:0000313" key="2">
    <source>
        <dbReference type="EMBL" id="RIJ47735.1"/>
    </source>
</evidence>
<evidence type="ECO:0000259" key="1">
    <source>
        <dbReference type="Pfam" id="PF00294"/>
    </source>
</evidence>
<evidence type="ECO:0000313" key="3">
    <source>
        <dbReference type="Proteomes" id="UP000265926"/>
    </source>
</evidence>
<comment type="caution">
    <text evidence="2">The sequence shown here is derived from an EMBL/GenBank/DDBJ whole genome shotgun (WGS) entry which is preliminary data.</text>
</comment>
<name>A0A399SZD2_9BACT</name>
<dbReference type="PANTHER" id="PTHR42774:SF3">
    <property type="entry name" value="KETOHEXOKINASE"/>
    <property type="match status" value="1"/>
</dbReference>
<dbReference type="RefSeq" id="WP_119438623.1">
    <property type="nucleotide sequence ID" value="NZ_QWGR01000007.1"/>
</dbReference>
<gene>
    <name evidence="2" type="ORF">D1614_14250</name>
</gene>
<dbReference type="SUPFAM" id="SSF53613">
    <property type="entry name" value="Ribokinase-like"/>
    <property type="match status" value="1"/>
</dbReference>